<reference evidence="6 7" key="1">
    <citation type="submission" date="2016-02" db="EMBL/GenBank/DDBJ databases">
        <title>Complete Genome of H5569, the type strain of the newly described species Haematospirillium jordaniae.</title>
        <authorList>
            <person name="Nicholson A.C."/>
            <person name="Humrighouse B.W."/>
            <person name="Loparov V."/>
            <person name="McQuiston J.R."/>
        </authorList>
    </citation>
    <scope>NUCLEOTIDE SEQUENCE [LARGE SCALE GENOMIC DNA]</scope>
    <source>
        <strain evidence="6 7">H5569</strain>
    </source>
</reference>
<sequence>MTDLYFTKEHEWILVDGQQGTVGITNFAQGRLGDIVFVDLPDSGHTVTQGQETAVIESVKAASDVYTPVSGRVTETNAQLTQDPGLVNRAAESDGWLFRITLSNPGELASLMRRDEYAALTGTLQD</sequence>
<comment type="cofactor">
    <cofactor evidence="3">
        <name>(R)-lipoate</name>
        <dbReference type="ChEBI" id="CHEBI:83088"/>
    </cofactor>
    <text evidence="3">Binds 1 lipoyl cofactor covalently.</text>
</comment>
<dbReference type="GeneID" id="53316024"/>
<dbReference type="InterPro" id="IPR017453">
    <property type="entry name" value="GCV_H_sub"/>
</dbReference>
<dbReference type="Proteomes" id="UP000076066">
    <property type="component" value="Chromosome"/>
</dbReference>
<dbReference type="EMBL" id="CP014525">
    <property type="protein sequence ID" value="AMW34235.1"/>
    <property type="molecule type" value="Genomic_DNA"/>
</dbReference>
<dbReference type="Gene3D" id="2.40.50.100">
    <property type="match status" value="1"/>
</dbReference>
<gene>
    <name evidence="3" type="primary">gcvH</name>
    <name evidence="6" type="ORF">AY555_02515</name>
</gene>
<keyword evidence="2 3" id="KW-0450">Lipoyl</keyword>
<dbReference type="InterPro" id="IPR000089">
    <property type="entry name" value="Biotin_lipoyl"/>
</dbReference>
<dbReference type="PROSITE" id="PS50968">
    <property type="entry name" value="BIOTINYL_LIPOYL"/>
    <property type="match status" value="1"/>
</dbReference>
<feature type="modified residue" description="N6-lipoyllysine" evidence="3 4">
    <location>
        <position position="60"/>
    </location>
</feature>
<comment type="function">
    <text evidence="3">The glycine cleavage system catalyzes the degradation of glycine. The H protein shuttles the methylamine group of glycine from the P protein to the T protein.</text>
</comment>
<evidence type="ECO:0000256" key="2">
    <source>
        <dbReference type="ARBA" id="ARBA00022823"/>
    </source>
</evidence>
<organism evidence="6 7">
    <name type="scientific">Haematospirillum jordaniae</name>
    <dbReference type="NCBI Taxonomy" id="1549855"/>
    <lineage>
        <taxon>Bacteria</taxon>
        <taxon>Pseudomonadati</taxon>
        <taxon>Pseudomonadota</taxon>
        <taxon>Alphaproteobacteria</taxon>
        <taxon>Rhodospirillales</taxon>
        <taxon>Novispirillaceae</taxon>
        <taxon>Haematospirillum</taxon>
    </lineage>
</organism>
<dbReference type="AlphaFoldDB" id="A0A143DBZ1"/>
<dbReference type="GO" id="GO:0005737">
    <property type="term" value="C:cytoplasm"/>
    <property type="evidence" value="ECO:0007669"/>
    <property type="project" value="TreeGrafter"/>
</dbReference>
<comment type="subunit">
    <text evidence="3">The glycine cleavage system is composed of four proteins: P, T, L and H.</text>
</comment>
<evidence type="ECO:0000256" key="4">
    <source>
        <dbReference type="PIRSR" id="PIRSR617453-50"/>
    </source>
</evidence>
<evidence type="ECO:0000256" key="3">
    <source>
        <dbReference type="HAMAP-Rule" id="MF_00272"/>
    </source>
</evidence>
<dbReference type="CDD" id="cd06848">
    <property type="entry name" value="GCS_H"/>
    <property type="match status" value="1"/>
</dbReference>
<dbReference type="GO" id="GO:0005960">
    <property type="term" value="C:glycine cleavage complex"/>
    <property type="evidence" value="ECO:0007669"/>
    <property type="project" value="InterPro"/>
</dbReference>
<protein>
    <recommendedName>
        <fullName evidence="3">Glycine cleavage system H protein</fullName>
    </recommendedName>
</protein>
<comment type="similarity">
    <text evidence="1 3">Belongs to the GcvH family.</text>
</comment>
<dbReference type="HAMAP" id="MF_00272">
    <property type="entry name" value="GcvH"/>
    <property type="match status" value="1"/>
</dbReference>
<dbReference type="PANTHER" id="PTHR11715">
    <property type="entry name" value="GLYCINE CLEAVAGE SYSTEM H PROTEIN"/>
    <property type="match status" value="1"/>
</dbReference>
<dbReference type="InterPro" id="IPR033753">
    <property type="entry name" value="GCV_H/Fam206"/>
</dbReference>
<dbReference type="STRING" id="1549855.AY555_02515"/>
<dbReference type="RefSeq" id="WP_066133002.1">
    <property type="nucleotide sequence ID" value="NZ_CP014525.1"/>
</dbReference>
<dbReference type="PANTHER" id="PTHR11715:SF3">
    <property type="entry name" value="GLYCINE CLEAVAGE SYSTEM H PROTEIN-RELATED"/>
    <property type="match status" value="1"/>
</dbReference>
<dbReference type="SUPFAM" id="SSF51230">
    <property type="entry name" value="Single hybrid motif"/>
    <property type="match status" value="1"/>
</dbReference>
<dbReference type="OrthoDB" id="9796712at2"/>
<keyword evidence="7" id="KW-1185">Reference proteome</keyword>
<proteinExistence type="inferred from homology"/>
<dbReference type="NCBIfam" id="NF002270">
    <property type="entry name" value="PRK01202.1"/>
    <property type="match status" value="1"/>
</dbReference>
<dbReference type="GO" id="GO:0019464">
    <property type="term" value="P:glycine decarboxylation via glycine cleavage system"/>
    <property type="evidence" value="ECO:0007669"/>
    <property type="project" value="UniProtKB-UniRule"/>
</dbReference>
<evidence type="ECO:0000256" key="1">
    <source>
        <dbReference type="ARBA" id="ARBA00009249"/>
    </source>
</evidence>
<dbReference type="InterPro" id="IPR011053">
    <property type="entry name" value="Single_hybrid_motif"/>
</dbReference>
<dbReference type="Pfam" id="PF01597">
    <property type="entry name" value="GCV_H"/>
    <property type="match status" value="1"/>
</dbReference>
<dbReference type="GO" id="GO:0009249">
    <property type="term" value="P:protein lipoylation"/>
    <property type="evidence" value="ECO:0007669"/>
    <property type="project" value="TreeGrafter"/>
</dbReference>
<accession>A0A143DBZ1</accession>
<name>A0A143DBZ1_9PROT</name>
<dbReference type="KEGG" id="hjo:AY555_02515"/>
<evidence type="ECO:0000313" key="6">
    <source>
        <dbReference type="EMBL" id="AMW34235.1"/>
    </source>
</evidence>
<dbReference type="InterPro" id="IPR002930">
    <property type="entry name" value="GCV_H"/>
</dbReference>
<evidence type="ECO:0000313" key="7">
    <source>
        <dbReference type="Proteomes" id="UP000076066"/>
    </source>
</evidence>
<evidence type="ECO:0000259" key="5">
    <source>
        <dbReference type="PROSITE" id="PS50968"/>
    </source>
</evidence>
<feature type="domain" description="Lipoyl-binding" evidence="5">
    <location>
        <begin position="19"/>
        <end position="101"/>
    </location>
</feature>
<dbReference type="NCBIfam" id="TIGR00527">
    <property type="entry name" value="gcvH"/>
    <property type="match status" value="1"/>
</dbReference>